<dbReference type="Pfam" id="PF13193">
    <property type="entry name" value="AMP-binding_C"/>
    <property type="match status" value="1"/>
</dbReference>
<dbReference type="EC" id="6.2.1.3" evidence="3"/>
<dbReference type="Pfam" id="PF00501">
    <property type="entry name" value="AMP-binding"/>
    <property type="match status" value="1"/>
</dbReference>
<evidence type="ECO:0000259" key="10">
    <source>
        <dbReference type="Pfam" id="PF13193"/>
    </source>
</evidence>
<gene>
    <name evidence="11" type="ORF">MANY_48070</name>
</gene>
<sequence>MHQPPEPRFLDDRPAYWAEHTPDNEAVSYLGRSWTWSQWDDRIRRCAGALKERGIGRGGVVAFLDKNHPACVETTIAAASLGAAIAIINFRLAGEEMDYVLNDCGATLLIVGTDLIPVIDKIRDKLAHADSVIEVTPDGGRGDQYEAMLKSAAPVGRQPEVQPDDPCLIMYSSGTTGHPKGVTISQRNLLAHTLNAGTFEFGPEDKNMVAMPLFHVGGSSYVQYGIHAGIPTIITREADGAALAGAILQGANRTFLVPAVLAKVLESGEDAIKLFSALKTFVYGASPMPPALLKAALKAWPDTDFIQVYGLTEVCGAITQLSSEVHRDESRPDRLASAGQPAREVEVRVVDPETLAELPTGQPGELWFRTPQLMLRYHNKPEATAAAITEDGWFRSGDIGRVDADGFLFVEDRLKDMIISGGENIYSVEVERVLTDHPAVLDAAVFGIPDDKWGESVKAVVELSSGQSTSEAELIAWCREHLAHYKCPRSVEISVELPRNPTGKLLKRDLRKPYWESRDRAI</sequence>
<protein>
    <recommendedName>
        <fullName evidence="5">Long-chain-fatty-acid--CoA ligase FadD13</fullName>
        <ecNumber evidence="3">6.2.1.3</ecNumber>
    </recommendedName>
    <alternativeName>
        <fullName evidence="6">Fatty acyl-CoA ligase</fullName>
    </alternativeName>
    <alternativeName>
        <fullName evidence="8">Fatty acyl-CoA synthetase</fullName>
    </alternativeName>
    <alternativeName>
        <fullName evidence="7">Very-long-chain fatty-acyl-CoA synthetase</fullName>
    </alternativeName>
</protein>
<dbReference type="PROSITE" id="PS00455">
    <property type="entry name" value="AMP_BINDING"/>
    <property type="match status" value="1"/>
</dbReference>
<dbReference type="InterPro" id="IPR025110">
    <property type="entry name" value="AMP-bd_C"/>
</dbReference>
<dbReference type="PANTHER" id="PTHR43201:SF5">
    <property type="entry name" value="MEDIUM-CHAIN ACYL-COA LIGASE ACSF2, MITOCHONDRIAL"/>
    <property type="match status" value="1"/>
</dbReference>
<dbReference type="NCBIfam" id="NF004837">
    <property type="entry name" value="PRK06187.1"/>
    <property type="match status" value="1"/>
</dbReference>
<comment type="catalytic activity">
    <reaction evidence="4">
        <text>a long-chain fatty acid + ATP + CoA = a long-chain fatty acyl-CoA + AMP + diphosphate</text>
        <dbReference type="Rhea" id="RHEA:15421"/>
        <dbReference type="ChEBI" id="CHEBI:30616"/>
        <dbReference type="ChEBI" id="CHEBI:33019"/>
        <dbReference type="ChEBI" id="CHEBI:57287"/>
        <dbReference type="ChEBI" id="CHEBI:57560"/>
        <dbReference type="ChEBI" id="CHEBI:83139"/>
        <dbReference type="ChEBI" id="CHEBI:456215"/>
        <dbReference type="EC" id="6.2.1.3"/>
    </reaction>
</comment>
<dbReference type="Proteomes" id="UP000467249">
    <property type="component" value="Chromosome"/>
</dbReference>
<evidence type="ECO:0000256" key="3">
    <source>
        <dbReference type="ARBA" id="ARBA00026121"/>
    </source>
</evidence>
<evidence type="ECO:0000313" key="11">
    <source>
        <dbReference type="EMBL" id="BBZ79470.1"/>
    </source>
</evidence>
<dbReference type="InterPro" id="IPR042099">
    <property type="entry name" value="ANL_N_sf"/>
</dbReference>
<evidence type="ECO:0000256" key="2">
    <source>
        <dbReference type="ARBA" id="ARBA00022598"/>
    </source>
</evidence>
<keyword evidence="12" id="KW-1185">Reference proteome</keyword>
<comment type="similarity">
    <text evidence="1">Belongs to the ATP-dependent AMP-binding enzyme family.</text>
</comment>
<accession>A0A6N4WBV8</accession>
<dbReference type="KEGG" id="many:MANY_48070"/>
<evidence type="ECO:0000256" key="8">
    <source>
        <dbReference type="ARBA" id="ARBA00083882"/>
    </source>
</evidence>
<dbReference type="InterPro" id="IPR045851">
    <property type="entry name" value="AMP-bd_C_sf"/>
</dbReference>
<dbReference type="Gene3D" id="3.30.300.30">
    <property type="match status" value="1"/>
</dbReference>
<proteinExistence type="inferred from homology"/>
<evidence type="ECO:0000313" key="12">
    <source>
        <dbReference type="Proteomes" id="UP000467249"/>
    </source>
</evidence>
<dbReference type="Gene3D" id="3.40.50.12780">
    <property type="entry name" value="N-terminal domain of ligase-like"/>
    <property type="match status" value="1"/>
</dbReference>
<feature type="domain" description="AMP-binding enzyme C-terminal" evidence="10">
    <location>
        <begin position="429"/>
        <end position="504"/>
    </location>
</feature>
<dbReference type="InterPro" id="IPR000873">
    <property type="entry name" value="AMP-dep_synth/lig_dom"/>
</dbReference>
<dbReference type="FunFam" id="3.30.300.30:FF:000008">
    <property type="entry name" value="2,3-dihydroxybenzoate-AMP ligase"/>
    <property type="match status" value="1"/>
</dbReference>
<evidence type="ECO:0000256" key="5">
    <source>
        <dbReference type="ARBA" id="ARBA00069710"/>
    </source>
</evidence>
<keyword evidence="2 11" id="KW-0436">Ligase</keyword>
<dbReference type="RefSeq" id="WP_163806698.1">
    <property type="nucleotide sequence ID" value="NZ_AP022620.1"/>
</dbReference>
<reference evidence="11 12" key="1">
    <citation type="journal article" date="2019" name="Emerg. Microbes Infect.">
        <title>Comprehensive subspecies identification of 175 nontuberculous mycobacteria species based on 7547 genomic profiles.</title>
        <authorList>
            <person name="Matsumoto Y."/>
            <person name="Kinjo T."/>
            <person name="Motooka D."/>
            <person name="Nabeya D."/>
            <person name="Jung N."/>
            <person name="Uechi K."/>
            <person name="Horii T."/>
            <person name="Iida T."/>
            <person name="Fujita J."/>
            <person name="Nakamura S."/>
        </authorList>
    </citation>
    <scope>NUCLEOTIDE SEQUENCE [LARGE SCALE GENOMIC DNA]</scope>
    <source>
        <strain evidence="11 12">JCM 30275</strain>
    </source>
</reference>
<evidence type="ECO:0000256" key="4">
    <source>
        <dbReference type="ARBA" id="ARBA00036813"/>
    </source>
</evidence>
<dbReference type="GO" id="GO:0004467">
    <property type="term" value="F:long-chain fatty acid-CoA ligase activity"/>
    <property type="evidence" value="ECO:0007669"/>
    <property type="project" value="UniProtKB-EC"/>
</dbReference>
<organism evidence="11 12">
    <name type="scientific">Mycolicibacterium anyangense</name>
    <dbReference type="NCBI Taxonomy" id="1431246"/>
    <lineage>
        <taxon>Bacteria</taxon>
        <taxon>Bacillati</taxon>
        <taxon>Actinomycetota</taxon>
        <taxon>Actinomycetes</taxon>
        <taxon>Mycobacteriales</taxon>
        <taxon>Mycobacteriaceae</taxon>
        <taxon>Mycolicibacterium</taxon>
    </lineage>
</organism>
<feature type="domain" description="AMP-dependent synthetase/ligase" evidence="9">
    <location>
        <begin position="17"/>
        <end position="378"/>
    </location>
</feature>
<dbReference type="GO" id="GO:0031956">
    <property type="term" value="F:medium-chain fatty acid-CoA ligase activity"/>
    <property type="evidence" value="ECO:0007669"/>
    <property type="project" value="TreeGrafter"/>
</dbReference>
<dbReference type="PANTHER" id="PTHR43201">
    <property type="entry name" value="ACYL-COA SYNTHETASE"/>
    <property type="match status" value="1"/>
</dbReference>
<dbReference type="AlphaFoldDB" id="A0A6N4WBV8"/>
<dbReference type="InterPro" id="IPR020845">
    <property type="entry name" value="AMP-binding_CS"/>
</dbReference>
<name>A0A6N4WBV8_9MYCO</name>
<dbReference type="EMBL" id="AP022620">
    <property type="protein sequence ID" value="BBZ79470.1"/>
    <property type="molecule type" value="Genomic_DNA"/>
</dbReference>
<evidence type="ECO:0000259" key="9">
    <source>
        <dbReference type="Pfam" id="PF00501"/>
    </source>
</evidence>
<evidence type="ECO:0000256" key="1">
    <source>
        <dbReference type="ARBA" id="ARBA00006432"/>
    </source>
</evidence>
<dbReference type="SUPFAM" id="SSF56801">
    <property type="entry name" value="Acetyl-CoA synthetase-like"/>
    <property type="match status" value="1"/>
</dbReference>
<evidence type="ECO:0000256" key="6">
    <source>
        <dbReference type="ARBA" id="ARBA00076959"/>
    </source>
</evidence>
<evidence type="ECO:0000256" key="7">
    <source>
        <dbReference type="ARBA" id="ARBA00080667"/>
    </source>
</evidence>